<feature type="region of interest" description="Disordered" evidence="1">
    <location>
        <begin position="37"/>
        <end position="73"/>
    </location>
</feature>
<evidence type="ECO:0000313" key="3">
    <source>
        <dbReference type="Proteomes" id="UP001140510"/>
    </source>
</evidence>
<comment type="caution">
    <text evidence="2">The sequence shown here is derived from an EMBL/GenBank/DDBJ whole genome shotgun (WGS) entry which is preliminary data.</text>
</comment>
<keyword evidence="2" id="KW-0238">DNA-binding</keyword>
<gene>
    <name evidence="2" type="primary">CUP9_1</name>
    <name evidence="2" type="ORF">N0V91_009339</name>
</gene>
<proteinExistence type="predicted"/>
<organism evidence="2 3">
    <name type="scientific">Didymella pomorum</name>
    <dbReference type="NCBI Taxonomy" id="749634"/>
    <lineage>
        <taxon>Eukaryota</taxon>
        <taxon>Fungi</taxon>
        <taxon>Dikarya</taxon>
        <taxon>Ascomycota</taxon>
        <taxon>Pezizomycotina</taxon>
        <taxon>Dothideomycetes</taxon>
        <taxon>Pleosporomycetidae</taxon>
        <taxon>Pleosporales</taxon>
        <taxon>Pleosporineae</taxon>
        <taxon>Didymellaceae</taxon>
        <taxon>Didymella</taxon>
    </lineage>
</organism>
<sequence length="73" mass="8112">MGLNNVPGHLPRPQDKGCTEAEHKGFLDWFLTKTATQEHLQRSSPPLQPGEQAFPGKLPSFNEDSTSHTITEK</sequence>
<keyword evidence="2" id="KW-0371">Homeobox</keyword>
<dbReference type="Proteomes" id="UP001140510">
    <property type="component" value="Unassembled WGS sequence"/>
</dbReference>
<dbReference type="EMBL" id="JAPEVA010000104">
    <property type="protein sequence ID" value="KAJ4399595.1"/>
    <property type="molecule type" value="Genomic_DNA"/>
</dbReference>
<dbReference type="GO" id="GO:0003677">
    <property type="term" value="F:DNA binding"/>
    <property type="evidence" value="ECO:0007669"/>
    <property type="project" value="UniProtKB-KW"/>
</dbReference>
<evidence type="ECO:0000256" key="1">
    <source>
        <dbReference type="SAM" id="MobiDB-lite"/>
    </source>
</evidence>
<evidence type="ECO:0000313" key="2">
    <source>
        <dbReference type="EMBL" id="KAJ4399595.1"/>
    </source>
</evidence>
<protein>
    <submittedName>
        <fullName evidence="2">Homeodomain super</fullName>
    </submittedName>
</protein>
<keyword evidence="3" id="KW-1185">Reference proteome</keyword>
<reference evidence="2" key="1">
    <citation type="submission" date="2022-10" db="EMBL/GenBank/DDBJ databases">
        <title>Tapping the CABI collections for fungal endophytes: first genome assemblies for Collariella, Neodidymelliopsis, Ascochyta clinopodiicola, Didymella pomorum, Didymosphaeria variabile, Neocosmospora piperis and Neocucurbitaria cava.</title>
        <authorList>
            <person name="Hill R."/>
        </authorList>
    </citation>
    <scope>NUCLEOTIDE SEQUENCE</scope>
    <source>
        <strain evidence="2">IMI 355091</strain>
    </source>
</reference>
<accession>A0A9W9D3Z4</accession>
<dbReference type="AlphaFoldDB" id="A0A9W9D3Z4"/>
<feature type="compositionally biased region" description="Polar residues" evidence="1">
    <location>
        <begin position="62"/>
        <end position="73"/>
    </location>
</feature>
<name>A0A9W9D3Z4_9PLEO</name>